<feature type="compositionally biased region" description="Low complexity" evidence="8">
    <location>
        <begin position="171"/>
        <end position="191"/>
    </location>
</feature>
<dbReference type="InterPro" id="IPR050951">
    <property type="entry name" value="Retrovirus_Pol_polyprotein"/>
</dbReference>
<dbReference type="Gene3D" id="3.30.420.10">
    <property type="entry name" value="Ribonuclease H-like superfamily/Ribonuclease H"/>
    <property type="match status" value="1"/>
</dbReference>
<keyword evidence="2" id="KW-0808">Transferase</keyword>
<keyword evidence="4" id="KW-0540">Nuclease</keyword>
<feature type="region of interest" description="Disordered" evidence="8">
    <location>
        <begin position="165"/>
        <end position="194"/>
    </location>
</feature>
<dbReference type="Pfam" id="PF17921">
    <property type="entry name" value="Integrase_H2C2"/>
    <property type="match status" value="1"/>
</dbReference>
<evidence type="ECO:0000256" key="8">
    <source>
        <dbReference type="SAM" id="MobiDB-lite"/>
    </source>
</evidence>
<evidence type="ECO:0000259" key="10">
    <source>
        <dbReference type="PROSITE" id="PS50994"/>
    </source>
</evidence>
<sequence length="1506" mass="169746">MSIKPPKLMDKKHADWLTMFEKVAVLNAWKEDEKLTRAVMSLTGSTQSWALRASHSKWINFVEDFKHRYFKTESIFTYSTKLMTTKQHSGESNKKYLRRLEKLWSSYATLADVKGEKNSAFESILVKNLIKGVKSKSLRRALRVQNYSCVVEFIQGFKNMDDIDDSDSCSDSDTSSIGSSSESDSSVVSSHSNKKVLPKVHETEVVDKGIAELTESVKQMTMAMMAKQDLIYDALMAKLAPPEKAYYCGNCKEKGHRPQQCPNPCKYCNADHPHYTCEQHKAQKNKTMDAKLCQVNSDVQDALAVTRKADEMDTSSVTPHITKKAKKVKVQTGKVSNGKVSSGKAQKTSLLPLSKTPLVATDLINQPLYQVSLTQLAELSSSFRTQLKDGLTRHQAPKESVPKAFKTSLAPIAPLPAGNSVPHTIGKVAGLECPMILDGGCTPCIVSRNLVLYLGITELDATDTRLMVANGDSVTPLGILKDVKISVGPSKTIEVDAVCLDIDDYDFLVGRIAFHAFGIDTDWKQHAWQVSDEKGNLLPLDVSYAHSRLTGHFTPGNQINESLDMESDTSDDESSAYLVAFAGMAPPQSDENDDPRLGDLQSRIKQNPVISNLGLTEDVLKCIEKNADCFGTGYAHLKQTGVTELHVETGDSPPIYRRPYGNLSANEKEFLREEISAMVKNGIVVPTTYVPSNSKNSGWSFPCRLIAKKTGDKRLVTNFVELNKITVRDTWPLPIMTELLEQLGGSQFFSSMDLLKRFHQIKVNEQSINKLTISTPFGNYSYVVMPFGIQNGPSTFCRAIYLALQDLLNTSVVAYIDDIIVHSSSASNHLVDLESFFQRIKSANMVLNANKCSFFETSVYFVGFIANQDGYQPDPARIQAIANFPRPICVRDVRAFLGIVGFYRRHIHLFADLIAPLTNLLKKDVPFLWTQLHQDSFEKARSILKKDCLLVYPDPDKTFYLFTDASDLGIGAVLCHLEGEAYLPVAYLSRKLQPAEIKYPTVEKELLAVVYAFKAFRKFLLDKTFNLFTDNSAVVYLFAKQDASQRLQRWTLCCMEYSFVVKHLPGKDNVVADCLSRYPPSQISTENGQDDIEHLYHGLMTMDDFYDGELASIFRFLQRPWNQVYPLRIKLQAKSYYIQNGRLFKKLGERVVMVPFLSERQGILEMVHEGSGHYGLHATWIHLYYNYWWPSAYADVQKHLKSCKSCLMFKTPKQTFRPAYHVVGASLFEQFSIDYVGPFPVTETGNKYIILAVENFTRWPIAIATKENDSLTTARFLYEHIFCNFGPPTHLLSDNGIHFINNVVSQFLELVKVNHKVTSIYHPQTNGMAERINGIVVGSLKKLVHENKKQWDLLLPAALYSYRTKIHSLLKISPYEALFGQVPGAPVDDPLFQVGKVIGYERLVKLWGLRSTMESNNDKIQQKLLTHKQFDSLKIGDRVLLKDHKRSGKSKMDPVFFPTVYRIIKAFKNSFQLVDEQGSVYKYRVNAASLTRSRKRVGEQVIKISP</sequence>
<gene>
    <name evidence="11" type="primary">ABSGL_00720.1 scaffold 921</name>
</gene>
<dbReference type="EC" id="2.7.7.49" evidence="1"/>
<dbReference type="InParanoid" id="A0A163IUE7"/>
<dbReference type="FunFam" id="3.10.20.370:FF:000001">
    <property type="entry name" value="Retrovirus-related Pol polyprotein from transposon 17.6-like protein"/>
    <property type="match status" value="1"/>
</dbReference>
<dbReference type="InterPro" id="IPR000477">
    <property type="entry name" value="RT_dom"/>
</dbReference>
<dbReference type="InterPro" id="IPR043502">
    <property type="entry name" value="DNA/RNA_pol_sf"/>
</dbReference>
<dbReference type="Pfam" id="PF17917">
    <property type="entry name" value="RT_RNaseH"/>
    <property type="match status" value="1"/>
</dbReference>
<dbReference type="FunFam" id="3.30.70.270:FF:000020">
    <property type="entry name" value="Transposon Tf2-6 polyprotein-like Protein"/>
    <property type="match status" value="1"/>
</dbReference>
<dbReference type="PANTHER" id="PTHR37984:SF5">
    <property type="entry name" value="PROTEIN NYNRIN-LIKE"/>
    <property type="match status" value="1"/>
</dbReference>
<dbReference type="CDD" id="cd09274">
    <property type="entry name" value="RNase_HI_RT_Ty3"/>
    <property type="match status" value="1"/>
</dbReference>
<dbReference type="InterPro" id="IPR036397">
    <property type="entry name" value="RNaseH_sf"/>
</dbReference>
<dbReference type="GO" id="GO:0015074">
    <property type="term" value="P:DNA integration"/>
    <property type="evidence" value="ECO:0007669"/>
    <property type="project" value="InterPro"/>
</dbReference>
<dbReference type="CDD" id="cd00303">
    <property type="entry name" value="retropepsin_like"/>
    <property type="match status" value="1"/>
</dbReference>
<dbReference type="PANTHER" id="PTHR37984">
    <property type="entry name" value="PROTEIN CBG26694"/>
    <property type="match status" value="1"/>
</dbReference>
<keyword evidence="3" id="KW-0548">Nucleotidyltransferase</keyword>
<keyword evidence="6" id="KW-0378">Hydrolase</keyword>
<evidence type="ECO:0000256" key="3">
    <source>
        <dbReference type="ARBA" id="ARBA00022695"/>
    </source>
</evidence>
<name>A0A163IUE7_ABSGL</name>
<feature type="domain" description="Reverse transcriptase" evidence="9">
    <location>
        <begin position="687"/>
        <end position="866"/>
    </location>
</feature>
<dbReference type="SUPFAM" id="SSF56672">
    <property type="entry name" value="DNA/RNA polymerases"/>
    <property type="match status" value="1"/>
</dbReference>
<dbReference type="PROSITE" id="PS50994">
    <property type="entry name" value="INTEGRASE"/>
    <property type="match status" value="1"/>
</dbReference>
<accession>A0A163IUE7</accession>
<dbReference type="GO" id="GO:0016787">
    <property type="term" value="F:hydrolase activity"/>
    <property type="evidence" value="ECO:0007669"/>
    <property type="project" value="UniProtKB-KW"/>
</dbReference>
<evidence type="ECO:0000256" key="7">
    <source>
        <dbReference type="ARBA" id="ARBA00022918"/>
    </source>
</evidence>
<evidence type="ECO:0000256" key="5">
    <source>
        <dbReference type="ARBA" id="ARBA00022759"/>
    </source>
</evidence>
<dbReference type="SUPFAM" id="SSF53098">
    <property type="entry name" value="Ribonuclease H-like"/>
    <property type="match status" value="1"/>
</dbReference>
<dbReference type="GO" id="GO:0004519">
    <property type="term" value="F:endonuclease activity"/>
    <property type="evidence" value="ECO:0007669"/>
    <property type="project" value="UniProtKB-KW"/>
</dbReference>
<dbReference type="Gene3D" id="3.10.20.370">
    <property type="match status" value="1"/>
</dbReference>
<dbReference type="CDD" id="cd01647">
    <property type="entry name" value="RT_LTR"/>
    <property type="match status" value="1"/>
</dbReference>
<organism evidence="11">
    <name type="scientific">Absidia glauca</name>
    <name type="common">Pin mould</name>
    <dbReference type="NCBI Taxonomy" id="4829"/>
    <lineage>
        <taxon>Eukaryota</taxon>
        <taxon>Fungi</taxon>
        <taxon>Fungi incertae sedis</taxon>
        <taxon>Mucoromycota</taxon>
        <taxon>Mucoromycotina</taxon>
        <taxon>Mucoromycetes</taxon>
        <taxon>Mucorales</taxon>
        <taxon>Cunninghamellaceae</taxon>
        <taxon>Absidia</taxon>
    </lineage>
</organism>
<dbReference type="EMBL" id="LT550314">
    <property type="protein sequence ID" value="SAL95395.1"/>
    <property type="molecule type" value="Genomic_DNA"/>
</dbReference>
<dbReference type="Gene3D" id="3.10.10.10">
    <property type="entry name" value="HIV Type 1 Reverse Transcriptase, subunit A, domain 1"/>
    <property type="match status" value="1"/>
</dbReference>
<proteinExistence type="predicted"/>
<keyword evidence="7" id="KW-0695">RNA-directed DNA polymerase</keyword>
<keyword evidence="5" id="KW-0255">Endonuclease</keyword>
<dbReference type="Pfam" id="PF13650">
    <property type="entry name" value="Asp_protease_2"/>
    <property type="match status" value="1"/>
</dbReference>
<dbReference type="InterPro" id="IPR001584">
    <property type="entry name" value="Integrase_cat-core"/>
</dbReference>
<dbReference type="Gene3D" id="1.10.340.70">
    <property type="match status" value="1"/>
</dbReference>
<dbReference type="InterPro" id="IPR043128">
    <property type="entry name" value="Rev_trsase/Diguanyl_cyclase"/>
</dbReference>
<protein>
    <recommendedName>
        <fullName evidence="1">RNA-directed DNA polymerase</fullName>
        <ecNumber evidence="1">2.7.7.49</ecNumber>
    </recommendedName>
</protein>
<reference evidence="11" key="1">
    <citation type="submission" date="2016-04" db="EMBL/GenBank/DDBJ databases">
        <authorList>
            <person name="Evans L.H."/>
            <person name="Alamgir A."/>
            <person name="Owens N."/>
            <person name="Weber N.D."/>
            <person name="Virtaneva K."/>
            <person name="Barbian K."/>
            <person name="Babar A."/>
            <person name="Rosenke K."/>
        </authorList>
    </citation>
    <scope>NUCLEOTIDE SEQUENCE [LARGE SCALE GENOMIC DNA]</scope>
    <source>
        <strain evidence="11">CBS 101.48</strain>
    </source>
</reference>
<dbReference type="InterPro" id="IPR041588">
    <property type="entry name" value="Integrase_H2C2"/>
</dbReference>
<dbReference type="InterPro" id="IPR041373">
    <property type="entry name" value="RT_RNaseH"/>
</dbReference>
<evidence type="ECO:0000313" key="11">
    <source>
        <dbReference type="EMBL" id="SAL95395.1"/>
    </source>
</evidence>
<dbReference type="Gene3D" id="2.40.70.10">
    <property type="entry name" value="Acid Proteases"/>
    <property type="match status" value="1"/>
</dbReference>
<dbReference type="Pfam" id="PF00078">
    <property type="entry name" value="RVT_1"/>
    <property type="match status" value="1"/>
</dbReference>
<feature type="domain" description="Integrase catalytic" evidence="10">
    <location>
        <begin position="1214"/>
        <end position="1382"/>
    </location>
</feature>
<dbReference type="PROSITE" id="PS50878">
    <property type="entry name" value="RT_POL"/>
    <property type="match status" value="1"/>
</dbReference>
<dbReference type="InterPro" id="IPR021109">
    <property type="entry name" value="Peptidase_aspartic_dom_sf"/>
</dbReference>
<evidence type="ECO:0000256" key="2">
    <source>
        <dbReference type="ARBA" id="ARBA00022679"/>
    </source>
</evidence>
<dbReference type="Proteomes" id="UP000078561">
    <property type="component" value="Unassembled WGS sequence"/>
</dbReference>
<dbReference type="GO" id="GO:0005634">
    <property type="term" value="C:nucleus"/>
    <property type="evidence" value="ECO:0007669"/>
    <property type="project" value="UniProtKB-ARBA"/>
</dbReference>
<evidence type="ECO:0000256" key="1">
    <source>
        <dbReference type="ARBA" id="ARBA00012493"/>
    </source>
</evidence>
<dbReference type="Gene3D" id="3.30.70.270">
    <property type="match status" value="2"/>
</dbReference>
<dbReference type="Pfam" id="PF00665">
    <property type="entry name" value="rve"/>
    <property type="match status" value="1"/>
</dbReference>
<dbReference type="STRING" id="4829.A0A163IUE7"/>
<dbReference type="GO" id="GO:0003676">
    <property type="term" value="F:nucleic acid binding"/>
    <property type="evidence" value="ECO:0007669"/>
    <property type="project" value="InterPro"/>
</dbReference>
<evidence type="ECO:0000259" key="9">
    <source>
        <dbReference type="PROSITE" id="PS50878"/>
    </source>
</evidence>
<evidence type="ECO:0000256" key="6">
    <source>
        <dbReference type="ARBA" id="ARBA00022801"/>
    </source>
</evidence>
<evidence type="ECO:0000313" key="12">
    <source>
        <dbReference type="Proteomes" id="UP000078561"/>
    </source>
</evidence>
<dbReference type="GO" id="GO:0003964">
    <property type="term" value="F:RNA-directed DNA polymerase activity"/>
    <property type="evidence" value="ECO:0007669"/>
    <property type="project" value="UniProtKB-KW"/>
</dbReference>
<keyword evidence="12" id="KW-1185">Reference proteome</keyword>
<dbReference type="OrthoDB" id="2275149at2759"/>
<evidence type="ECO:0000256" key="4">
    <source>
        <dbReference type="ARBA" id="ARBA00022722"/>
    </source>
</evidence>
<dbReference type="InterPro" id="IPR012337">
    <property type="entry name" value="RNaseH-like_sf"/>
</dbReference>